<evidence type="ECO:0000313" key="3">
    <source>
        <dbReference type="Proteomes" id="UP000731465"/>
    </source>
</evidence>
<dbReference type="RefSeq" id="WP_219938363.1">
    <property type="nucleotide sequence ID" value="NZ_JAGFNY010000060.1"/>
</dbReference>
<gene>
    <name evidence="2" type="ORF">J5V48_09490</name>
</gene>
<keyword evidence="2" id="KW-0032">Aminotransferase</keyword>
<reference evidence="2 3" key="1">
    <citation type="submission" date="2021-03" db="EMBL/GenBank/DDBJ databases">
        <title>Succinivibrio sp. nov. isolated from feces of cow.</title>
        <authorList>
            <person name="Choi J.-Y."/>
        </authorList>
    </citation>
    <scope>NUCLEOTIDE SEQUENCE [LARGE SCALE GENOMIC DNA]</scope>
    <source>
        <strain evidence="2 3">AGMB01872</strain>
    </source>
</reference>
<evidence type="ECO:0000313" key="2">
    <source>
        <dbReference type="EMBL" id="MBW7571123.1"/>
    </source>
</evidence>
<dbReference type="Gene3D" id="3.30.470.10">
    <property type="match status" value="1"/>
</dbReference>
<dbReference type="InterPro" id="IPR036038">
    <property type="entry name" value="Aminotransferase-like"/>
</dbReference>
<dbReference type="InterPro" id="IPR050571">
    <property type="entry name" value="Class-IV_PLP-Dep_Aminotrnsfr"/>
</dbReference>
<evidence type="ECO:0000256" key="1">
    <source>
        <dbReference type="ARBA" id="ARBA00009320"/>
    </source>
</evidence>
<keyword evidence="2" id="KW-0808">Transferase</keyword>
<accession>A0ABS7DIK0</accession>
<dbReference type="GO" id="GO:0008483">
    <property type="term" value="F:transaminase activity"/>
    <property type="evidence" value="ECO:0007669"/>
    <property type="project" value="UniProtKB-KW"/>
</dbReference>
<dbReference type="Gene3D" id="3.20.10.10">
    <property type="entry name" value="D-amino Acid Aminotransferase, subunit A, domain 2"/>
    <property type="match status" value="1"/>
</dbReference>
<dbReference type="Pfam" id="PF01063">
    <property type="entry name" value="Aminotran_4"/>
    <property type="match status" value="1"/>
</dbReference>
<dbReference type="Proteomes" id="UP000731465">
    <property type="component" value="Unassembled WGS sequence"/>
</dbReference>
<organism evidence="2 3">
    <name type="scientific">Succinivibrio faecicola</name>
    <dbReference type="NCBI Taxonomy" id="2820300"/>
    <lineage>
        <taxon>Bacteria</taxon>
        <taxon>Pseudomonadati</taxon>
        <taxon>Pseudomonadota</taxon>
        <taxon>Gammaproteobacteria</taxon>
        <taxon>Aeromonadales</taxon>
        <taxon>Succinivibrionaceae</taxon>
        <taxon>Succinivibrio</taxon>
    </lineage>
</organism>
<proteinExistence type="inferred from homology"/>
<comment type="caution">
    <text evidence="2">The sequence shown here is derived from an EMBL/GenBank/DDBJ whole genome shotgun (WGS) entry which is preliminary data.</text>
</comment>
<protein>
    <submittedName>
        <fullName evidence="2">Aminotransferase class IV</fullName>
    </submittedName>
</protein>
<dbReference type="SUPFAM" id="SSF56752">
    <property type="entry name" value="D-aminoacid aminotransferase-like PLP-dependent enzymes"/>
    <property type="match status" value="1"/>
</dbReference>
<name>A0ABS7DIK0_9GAMM</name>
<dbReference type="InterPro" id="IPR043131">
    <property type="entry name" value="BCAT-like_N"/>
</dbReference>
<comment type="similarity">
    <text evidence="1">Belongs to the class-IV pyridoxal-phosphate-dependent aminotransferase family.</text>
</comment>
<dbReference type="PANTHER" id="PTHR42743:SF10">
    <property type="entry name" value="D-ALANINE AMINOTRANSFERASE"/>
    <property type="match status" value="1"/>
</dbReference>
<keyword evidence="3" id="KW-1185">Reference proteome</keyword>
<dbReference type="EMBL" id="JAGFNY010000060">
    <property type="protein sequence ID" value="MBW7571123.1"/>
    <property type="molecule type" value="Genomic_DNA"/>
</dbReference>
<dbReference type="InterPro" id="IPR043132">
    <property type="entry name" value="BCAT-like_C"/>
</dbReference>
<dbReference type="InterPro" id="IPR001544">
    <property type="entry name" value="Aminotrans_IV"/>
</dbReference>
<dbReference type="PANTHER" id="PTHR42743">
    <property type="entry name" value="AMINO-ACID AMINOTRANSFERASE"/>
    <property type="match status" value="1"/>
</dbReference>
<sequence>MKYVGYYNGKIGPYEEMTIPMSDRSIYFGDGCYDATTFCNQHIFALNDHLDRFYNSCKLLEIEFKMSREELTIELNKCIEANECDHGMIYWQCTRGCGVRSHAFPPKEVKPNLLIISVPLELVPFDTRARLITMEDTRYEHCNIKTLNLIPNVMVAQRCVEKNCFETVFHRKGIVTECAHSNVLILKDGVLQTHELDNYILPGVTLKHLLKLAPTVGLKTKIKAFTLDELFNADEIIVSSSGGFCIGAYEIDGKAVGGKDHQSLVKLQQAYDEFYKRNIGLI</sequence>